<evidence type="ECO:0000256" key="1">
    <source>
        <dbReference type="ARBA" id="ARBA00004651"/>
    </source>
</evidence>
<feature type="transmembrane region" description="Helical" evidence="6">
    <location>
        <begin position="78"/>
        <end position="101"/>
    </location>
</feature>
<feature type="transmembrane region" description="Helical" evidence="6">
    <location>
        <begin position="276"/>
        <end position="294"/>
    </location>
</feature>
<feature type="transmembrane region" description="Helical" evidence="6">
    <location>
        <begin position="339"/>
        <end position="358"/>
    </location>
</feature>
<dbReference type="PANTHER" id="PTHR23513">
    <property type="entry name" value="INTEGRAL MEMBRANE EFFLUX PROTEIN-RELATED"/>
    <property type="match status" value="1"/>
</dbReference>
<dbReference type="InterPro" id="IPR036259">
    <property type="entry name" value="MFS_trans_sf"/>
</dbReference>
<dbReference type="PROSITE" id="PS50850">
    <property type="entry name" value="MFS"/>
    <property type="match status" value="1"/>
</dbReference>
<dbReference type="PANTHER" id="PTHR23513:SF6">
    <property type="entry name" value="MAJOR FACILITATOR SUPERFAMILY ASSOCIATED DOMAIN-CONTAINING PROTEIN"/>
    <property type="match status" value="1"/>
</dbReference>
<dbReference type="InterPro" id="IPR020846">
    <property type="entry name" value="MFS_dom"/>
</dbReference>
<dbReference type="GO" id="GO:0022857">
    <property type="term" value="F:transmembrane transporter activity"/>
    <property type="evidence" value="ECO:0007669"/>
    <property type="project" value="InterPro"/>
</dbReference>
<feature type="transmembrane region" description="Helical" evidence="6">
    <location>
        <begin position="20"/>
        <end position="39"/>
    </location>
</feature>
<keyword evidence="3 6" id="KW-0812">Transmembrane</keyword>
<feature type="domain" description="Major facilitator superfamily (MFS) profile" evidence="7">
    <location>
        <begin position="1"/>
        <end position="388"/>
    </location>
</feature>
<feature type="transmembrane region" description="Helical" evidence="6">
    <location>
        <begin position="51"/>
        <end position="72"/>
    </location>
</feature>
<evidence type="ECO:0000259" key="7">
    <source>
        <dbReference type="PROSITE" id="PS50850"/>
    </source>
</evidence>
<feature type="transmembrane region" description="Helical" evidence="6">
    <location>
        <begin position="211"/>
        <end position="231"/>
    </location>
</feature>
<evidence type="ECO:0000256" key="3">
    <source>
        <dbReference type="ARBA" id="ARBA00022692"/>
    </source>
</evidence>
<comment type="subcellular location">
    <subcellularLocation>
        <location evidence="1">Cell membrane</location>
        <topology evidence="1">Multi-pass membrane protein</topology>
    </subcellularLocation>
</comment>
<feature type="transmembrane region" description="Helical" evidence="6">
    <location>
        <begin position="300"/>
        <end position="318"/>
    </location>
</feature>
<evidence type="ECO:0000256" key="6">
    <source>
        <dbReference type="SAM" id="Phobius"/>
    </source>
</evidence>
<feature type="transmembrane region" description="Helical" evidence="6">
    <location>
        <begin position="364"/>
        <end position="383"/>
    </location>
</feature>
<evidence type="ECO:0000256" key="2">
    <source>
        <dbReference type="ARBA" id="ARBA00022475"/>
    </source>
</evidence>
<keyword evidence="4 6" id="KW-1133">Transmembrane helix</keyword>
<feature type="transmembrane region" description="Helical" evidence="6">
    <location>
        <begin position="243"/>
        <end position="264"/>
    </location>
</feature>
<dbReference type="SUPFAM" id="SSF103473">
    <property type="entry name" value="MFS general substrate transporter"/>
    <property type="match status" value="1"/>
</dbReference>
<dbReference type="GO" id="GO:0005886">
    <property type="term" value="C:plasma membrane"/>
    <property type="evidence" value="ECO:0007669"/>
    <property type="project" value="UniProtKB-SubCell"/>
</dbReference>
<evidence type="ECO:0000313" key="8">
    <source>
        <dbReference type="EMBL" id="MQQ99886.1"/>
    </source>
</evidence>
<gene>
    <name evidence="8" type="ORF">GEV47_04205</name>
</gene>
<dbReference type="Pfam" id="PF07690">
    <property type="entry name" value="MFS_1"/>
    <property type="match status" value="1"/>
</dbReference>
<keyword evidence="2" id="KW-1003">Cell membrane</keyword>
<dbReference type="Gene3D" id="1.20.1250.20">
    <property type="entry name" value="MFS general substrate transporter like domains"/>
    <property type="match status" value="2"/>
</dbReference>
<evidence type="ECO:0000256" key="4">
    <source>
        <dbReference type="ARBA" id="ARBA00022989"/>
    </source>
</evidence>
<keyword evidence="5 6" id="KW-0472">Membrane</keyword>
<reference evidence="8 9" key="1">
    <citation type="submission" date="2019-10" db="EMBL/GenBank/DDBJ databases">
        <title>Glaciimonas soli sp. nov., a psychrophilic bacterium isolated from the forest soil of a high elevation mountain in Taiwan.</title>
        <authorList>
            <person name="Wang L.-T."/>
            <person name="Shieh W.Y."/>
        </authorList>
    </citation>
    <scope>NUCLEOTIDE SEQUENCE [LARGE SCALE GENOMIC DNA]</scope>
    <source>
        <strain evidence="8 9">GS1</strain>
    </source>
</reference>
<sequence length="416" mass="44627">MVGYVALPWWIATEGGARDLALYGIVISAATIITMPLLSPFGDRYAKRSQIVFGLAALTCGALLVALAATLWHYSLPFLIATGLLTVIAYAFIMPSSINIAAELVPSEHLSDALSLQKTAQAMGRIAGPALAGGVLALGGTKATFWLSFILLISAALLATRIPTHSNEHEDKHSAVATAGKTIGAIGAMAHWWQELRVGLHAKWTIPMDRGWTLVNFISWIFLGPAFTMLVPLKIKSLGLSGGWLGACEAALSIGMLFGALWISNALAHRFGRYRVRVAIAMAEGLALAVVGYASSPWLLVMAFLCAGIANATFVLVGQTHRTLAVPKNFRVRMTAVNIMTTNIAGTLGPAIAGIALLHWHLNTVYITFGVLAALSAGAFMFVPRVREFLELEHHEVKDWYGHQYPEIFAAQASKQ</sequence>
<name>A0A843YPI1_9BURK</name>
<evidence type="ECO:0000256" key="5">
    <source>
        <dbReference type="ARBA" id="ARBA00023136"/>
    </source>
</evidence>
<keyword evidence="9" id="KW-1185">Reference proteome</keyword>
<dbReference type="AlphaFoldDB" id="A0A843YPI1"/>
<dbReference type="OrthoDB" id="9151053at2"/>
<proteinExistence type="predicted"/>
<dbReference type="EMBL" id="WINI01000001">
    <property type="protein sequence ID" value="MQQ99886.1"/>
    <property type="molecule type" value="Genomic_DNA"/>
</dbReference>
<evidence type="ECO:0000313" key="9">
    <source>
        <dbReference type="Proteomes" id="UP000451565"/>
    </source>
</evidence>
<accession>A0A843YPI1</accession>
<dbReference type="Proteomes" id="UP000451565">
    <property type="component" value="Unassembled WGS sequence"/>
</dbReference>
<dbReference type="InterPro" id="IPR011701">
    <property type="entry name" value="MFS"/>
</dbReference>
<organism evidence="8 9">
    <name type="scientific">Glaciimonas soli</name>
    <dbReference type="NCBI Taxonomy" id="2590999"/>
    <lineage>
        <taxon>Bacteria</taxon>
        <taxon>Pseudomonadati</taxon>
        <taxon>Pseudomonadota</taxon>
        <taxon>Betaproteobacteria</taxon>
        <taxon>Burkholderiales</taxon>
        <taxon>Oxalobacteraceae</taxon>
        <taxon>Glaciimonas</taxon>
    </lineage>
</organism>
<protein>
    <submittedName>
        <fullName evidence="8">MFS transporter</fullName>
    </submittedName>
</protein>
<comment type="caution">
    <text evidence="8">The sequence shown here is derived from an EMBL/GenBank/DDBJ whole genome shotgun (WGS) entry which is preliminary data.</text>
</comment>
<dbReference type="CDD" id="cd06173">
    <property type="entry name" value="MFS_MefA_like"/>
    <property type="match status" value="1"/>
</dbReference>